<feature type="transmembrane region" description="Helical" evidence="1">
    <location>
        <begin position="367"/>
        <end position="392"/>
    </location>
</feature>
<name>A0A0A0BWZ7_9CELL</name>
<feature type="transmembrane region" description="Helical" evidence="1">
    <location>
        <begin position="271"/>
        <end position="296"/>
    </location>
</feature>
<evidence type="ECO:0008006" key="4">
    <source>
        <dbReference type="Google" id="ProtNLM"/>
    </source>
</evidence>
<proteinExistence type="predicted"/>
<accession>A0A0A0BWZ7</accession>
<feature type="transmembrane region" description="Helical" evidence="1">
    <location>
        <begin position="60"/>
        <end position="81"/>
    </location>
</feature>
<sequence>MVAHLVRLKLAILANGLRRSPWQVVGLVAALLYAAGVLVGVLVVLAVLSVQDVALRESVLVPMGSLLVLGWWLVPLVAFGVDATMDPDRFALLPVPRGRLLLGMALAALVGVPGLVTVVGSLGAALSWWRSPLAVVAGVFGALVAVATAVAGSRLLTTALGPVLGGRRVRDLLAVVAIVPLVLMGPIVSALEGGLVGLEEKLPSVAGVLGWTPFGAPWALPADVATGRWADAGLRAALCVAVVGVLVVAWYRVLGVALVRPRRASSGRPRAAGLGLLGVVPANPVGAVAARCLVYWLRDPRYSSSVVVVPLMPVVLGFAGDGGPLLLASAPVAAYVFGWAVSADVSYDHTAFWTHVAAPVRGVQDRLGRVVAAAALGLPATLVLALGTLAVTGRWQHTVAVVGVSVAVLATGLGVSSVASARVVMPVAKPGDSPFSTPQGGSGAAMLSQLAGTAILGLLLLPSAGLVVASVATGRVGLGVAGALLGLVVGATVLVVGVRWGGRLYDRRAPELMERLVAMA</sequence>
<dbReference type="Proteomes" id="UP000029839">
    <property type="component" value="Unassembled WGS sequence"/>
</dbReference>
<feature type="transmembrane region" description="Helical" evidence="1">
    <location>
        <begin position="444"/>
        <end position="469"/>
    </location>
</feature>
<reference evidence="2 3" key="2">
    <citation type="journal article" date="2015" name="Stand. Genomic Sci.">
        <title>Draft genome sequence of Cellulomonas carbonis T26(T) and comparative analysis of six Cellulomonas genomes.</title>
        <authorList>
            <person name="Zhuang W."/>
            <person name="Zhang S."/>
            <person name="Xia X."/>
            <person name="Wang G."/>
        </authorList>
    </citation>
    <scope>NUCLEOTIDE SEQUENCE [LARGE SCALE GENOMIC DNA]</scope>
    <source>
        <strain evidence="2 3">T26</strain>
    </source>
</reference>
<keyword evidence="1" id="KW-0472">Membrane</keyword>
<feature type="transmembrane region" description="Helical" evidence="1">
    <location>
        <begin position="133"/>
        <end position="152"/>
    </location>
</feature>
<feature type="transmembrane region" description="Helical" evidence="1">
    <location>
        <begin position="326"/>
        <end position="347"/>
    </location>
</feature>
<feature type="transmembrane region" description="Helical" evidence="1">
    <location>
        <begin position="172"/>
        <end position="190"/>
    </location>
</feature>
<reference evidence="2 3" key="1">
    <citation type="submission" date="2013-08" db="EMBL/GenBank/DDBJ databases">
        <title>Genome sequencing of Cellulomonas carbonis T26.</title>
        <authorList>
            <person name="Chen F."/>
            <person name="Li Y."/>
            <person name="Wang G."/>
        </authorList>
    </citation>
    <scope>NUCLEOTIDE SEQUENCE [LARGE SCALE GENOMIC DNA]</scope>
    <source>
        <strain evidence="2 3">T26</strain>
    </source>
</reference>
<dbReference type="AlphaFoldDB" id="A0A0A0BWZ7"/>
<organism evidence="2 3">
    <name type="scientific">Cellulomonas carbonis T26</name>
    <dbReference type="NCBI Taxonomy" id="947969"/>
    <lineage>
        <taxon>Bacteria</taxon>
        <taxon>Bacillati</taxon>
        <taxon>Actinomycetota</taxon>
        <taxon>Actinomycetes</taxon>
        <taxon>Micrococcales</taxon>
        <taxon>Cellulomonadaceae</taxon>
        <taxon>Cellulomonas</taxon>
    </lineage>
</organism>
<evidence type="ECO:0000313" key="3">
    <source>
        <dbReference type="Proteomes" id="UP000029839"/>
    </source>
</evidence>
<keyword evidence="3" id="KW-1185">Reference proteome</keyword>
<feature type="transmembrane region" description="Helical" evidence="1">
    <location>
        <begin position="476"/>
        <end position="498"/>
    </location>
</feature>
<feature type="transmembrane region" description="Helical" evidence="1">
    <location>
        <begin position="399"/>
        <end position="424"/>
    </location>
</feature>
<feature type="transmembrane region" description="Helical" evidence="1">
    <location>
        <begin position="232"/>
        <end position="259"/>
    </location>
</feature>
<keyword evidence="1" id="KW-0812">Transmembrane</keyword>
<evidence type="ECO:0000256" key="1">
    <source>
        <dbReference type="SAM" id="Phobius"/>
    </source>
</evidence>
<feature type="transmembrane region" description="Helical" evidence="1">
    <location>
        <begin position="101"/>
        <end position="126"/>
    </location>
</feature>
<dbReference type="OrthoDB" id="3261041at2"/>
<protein>
    <recommendedName>
        <fullName evidence="4">Transporter</fullName>
    </recommendedName>
</protein>
<gene>
    <name evidence="2" type="ORF">N868_11695</name>
</gene>
<comment type="caution">
    <text evidence="2">The sequence shown here is derived from an EMBL/GenBank/DDBJ whole genome shotgun (WGS) entry which is preliminary data.</text>
</comment>
<keyword evidence="1" id="KW-1133">Transmembrane helix</keyword>
<dbReference type="RefSeq" id="WP_043602541.1">
    <property type="nucleotide sequence ID" value="NZ_AXCY01000004.1"/>
</dbReference>
<evidence type="ECO:0000313" key="2">
    <source>
        <dbReference type="EMBL" id="KGM12446.1"/>
    </source>
</evidence>
<feature type="transmembrane region" description="Helical" evidence="1">
    <location>
        <begin position="24"/>
        <end position="48"/>
    </location>
</feature>
<dbReference type="EMBL" id="AXCY01000004">
    <property type="protein sequence ID" value="KGM12446.1"/>
    <property type="molecule type" value="Genomic_DNA"/>
</dbReference>